<name>A0A6J6UWZ2_9ZZZZ</name>
<sequence length="278" mass="30750">MLAEAARSLGLEKIINYGGDGWDYDTVTAFDSHGRTWIMRAARRADVVPLLMRENAILPHLQIGLLTPKPEKFGALENGFPCAAYQFIPATESSAETISAEATHLAKALHRLHTTPKEIWVNHVPSSPSWLDRTREQLEVTAAHVTWPTHILAKWREILDLDQLWASQPVLCHGDLGPPHLLSLDGHLVGMIDFSDMQYAPASVDFGDLLTAFGKEAMLRVLISYAALSGSNLETLLAASYGYRELGPMFTAFHGINVGQPEFIEEGLARALEIFEPR</sequence>
<accession>A0A6J6UWZ2</accession>
<evidence type="ECO:0000313" key="2">
    <source>
        <dbReference type="EMBL" id="CAB4764312.1"/>
    </source>
</evidence>
<dbReference type="SUPFAM" id="SSF56112">
    <property type="entry name" value="Protein kinase-like (PK-like)"/>
    <property type="match status" value="1"/>
</dbReference>
<feature type="domain" description="Aminoglycoside phosphotransferase" evidence="1">
    <location>
        <begin position="20"/>
        <end position="230"/>
    </location>
</feature>
<dbReference type="Gene3D" id="3.30.200.20">
    <property type="entry name" value="Phosphorylase Kinase, domain 1"/>
    <property type="match status" value="1"/>
</dbReference>
<dbReference type="InterPro" id="IPR002575">
    <property type="entry name" value="Aminoglycoside_PTrfase"/>
</dbReference>
<gene>
    <name evidence="2" type="ORF">UFOPK2894_00099</name>
</gene>
<proteinExistence type="predicted"/>
<dbReference type="AlphaFoldDB" id="A0A6J6UWZ2"/>
<dbReference type="EMBL" id="CAEZZQ010000003">
    <property type="protein sequence ID" value="CAB4764312.1"/>
    <property type="molecule type" value="Genomic_DNA"/>
</dbReference>
<organism evidence="2">
    <name type="scientific">freshwater metagenome</name>
    <dbReference type="NCBI Taxonomy" id="449393"/>
    <lineage>
        <taxon>unclassified sequences</taxon>
        <taxon>metagenomes</taxon>
        <taxon>ecological metagenomes</taxon>
    </lineage>
</organism>
<dbReference type="InterPro" id="IPR011009">
    <property type="entry name" value="Kinase-like_dom_sf"/>
</dbReference>
<protein>
    <submittedName>
        <fullName evidence="2">Unannotated protein</fullName>
    </submittedName>
</protein>
<evidence type="ECO:0000259" key="1">
    <source>
        <dbReference type="Pfam" id="PF01636"/>
    </source>
</evidence>
<reference evidence="2" key="1">
    <citation type="submission" date="2020-05" db="EMBL/GenBank/DDBJ databases">
        <authorList>
            <person name="Chiriac C."/>
            <person name="Salcher M."/>
            <person name="Ghai R."/>
            <person name="Kavagutti S V."/>
        </authorList>
    </citation>
    <scope>NUCLEOTIDE SEQUENCE</scope>
</reference>
<dbReference type="Pfam" id="PF01636">
    <property type="entry name" value="APH"/>
    <property type="match status" value="1"/>
</dbReference>
<dbReference type="Gene3D" id="3.90.1200.10">
    <property type="match status" value="1"/>
</dbReference>